<dbReference type="GO" id="GO:0045892">
    <property type="term" value="P:negative regulation of DNA-templated transcription"/>
    <property type="evidence" value="ECO:0007669"/>
    <property type="project" value="TreeGrafter"/>
</dbReference>
<dbReference type="EMBL" id="JBDKWZ010000001">
    <property type="protein sequence ID" value="MEN7546556.1"/>
    <property type="molecule type" value="Genomic_DNA"/>
</dbReference>
<dbReference type="Pfam" id="PF01475">
    <property type="entry name" value="FUR"/>
    <property type="match status" value="1"/>
</dbReference>
<feature type="binding site" evidence="1">
    <location>
        <position position="103"/>
    </location>
    <ligand>
        <name>Zn(2+)</name>
        <dbReference type="ChEBI" id="CHEBI:29105"/>
    </ligand>
</feature>
<accession>A0AAW9S039</accession>
<dbReference type="InterPro" id="IPR036388">
    <property type="entry name" value="WH-like_DNA-bd_sf"/>
</dbReference>
<dbReference type="InterPro" id="IPR036390">
    <property type="entry name" value="WH_DNA-bd_sf"/>
</dbReference>
<feature type="binding site" evidence="1">
    <location>
        <position position="100"/>
    </location>
    <ligand>
        <name>Zn(2+)</name>
        <dbReference type="ChEBI" id="CHEBI:29105"/>
    </ligand>
</feature>
<keyword evidence="4" id="KW-1185">Reference proteome</keyword>
<keyword evidence="1" id="KW-0479">Metal-binding</keyword>
<evidence type="ECO:0000256" key="1">
    <source>
        <dbReference type="PIRSR" id="PIRSR602481-1"/>
    </source>
</evidence>
<dbReference type="GO" id="GO:0008270">
    <property type="term" value="F:zinc ion binding"/>
    <property type="evidence" value="ECO:0007669"/>
    <property type="project" value="TreeGrafter"/>
</dbReference>
<feature type="binding site" evidence="1">
    <location>
        <position position="136"/>
    </location>
    <ligand>
        <name>Zn(2+)</name>
        <dbReference type="ChEBI" id="CHEBI:29105"/>
    </ligand>
</feature>
<evidence type="ECO:0000256" key="2">
    <source>
        <dbReference type="PIRSR" id="PIRSR602481-2"/>
    </source>
</evidence>
<dbReference type="PANTHER" id="PTHR33202">
    <property type="entry name" value="ZINC UPTAKE REGULATION PROTEIN"/>
    <property type="match status" value="1"/>
</dbReference>
<feature type="binding site" evidence="1">
    <location>
        <position position="139"/>
    </location>
    <ligand>
        <name>Zn(2+)</name>
        <dbReference type="ChEBI" id="CHEBI:29105"/>
    </ligand>
</feature>
<comment type="cofactor">
    <cofactor evidence="1">
        <name>Zn(2+)</name>
        <dbReference type="ChEBI" id="CHEBI:29105"/>
    </cofactor>
    <text evidence="1">Binds 1 zinc ion per subunit.</text>
</comment>
<dbReference type="GO" id="GO:1900376">
    <property type="term" value="P:regulation of secondary metabolite biosynthetic process"/>
    <property type="evidence" value="ECO:0007669"/>
    <property type="project" value="TreeGrafter"/>
</dbReference>
<comment type="cofactor">
    <cofactor evidence="2">
        <name>Mn(2+)</name>
        <dbReference type="ChEBI" id="CHEBI:29035"/>
    </cofactor>
    <cofactor evidence="2">
        <name>Fe(2+)</name>
        <dbReference type="ChEBI" id="CHEBI:29033"/>
    </cofactor>
    <text evidence="2">Binds 1 Mn(2+) or Fe(2+) ion per subunit.</text>
</comment>
<reference evidence="3 4" key="1">
    <citation type="submission" date="2024-04" db="EMBL/GenBank/DDBJ databases">
        <title>Novel genus in family Flammeovirgaceae.</title>
        <authorList>
            <person name="Nguyen T.H."/>
            <person name="Vuong T.Q."/>
            <person name="Le H."/>
            <person name="Kim S.-G."/>
        </authorList>
    </citation>
    <scope>NUCLEOTIDE SEQUENCE [LARGE SCALE GENOMIC DNA]</scope>
    <source>
        <strain evidence="3 4">JCM 23209</strain>
    </source>
</reference>
<dbReference type="SUPFAM" id="SSF46785">
    <property type="entry name" value="Winged helix' DNA-binding domain"/>
    <property type="match status" value="1"/>
</dbReference>
<organism evidence="3 4">
    <name type="scientific">Rapidithrix thailandica</name>
    <dbReference type="NCBI Taxonomy" id="413964"/>
    <lineage>
        <taxon>Bacteria</taxon>
        <taxon>Pseudomonadati</taxon>
        <taxon>Bacteroidota</taxon>
        <taxon>Cytophagia</taxon>
        <taxon>Cytophagales</taxon>
        <taxon>Flammeovirgaceae</taxon>
        <taxon>Rapidithrix</taxon>
    </lineage>
</organism>
<dbReference type="GO" id="GO:0003700">
    <property type="term" value="F:DNA-binding transcription factor activity"/>
    <property type="evidence" value="ECO:0007669"/>
    <property type="project" value="InterPro"/>
</dbReference>
<dbReference type="PANTHER" id="PTHR33202:SF22">
    <property type="entry name" value="HYDROGEN PEROXIDE SENSITIVE REPRESSOR"/>
    <property type="match status" value="1"/>
</dbReference>
<feature type="binding site" evidence="2">
    <location>
        <position position="91"/>
    </location>
    <ligand>
        <name>Fe cation</name>
        <dbReference type="ChEBI" id="CHEBI:24875"/>
    </ligand>
</feature>
<keyword evidence="2" id="KW-0408">Iron</keyword>
<dbReference type="Gene3D" id="1.10.10.10">
    <property type="entry name" value="Winged helix-like DNA-binding domain superfamily/Winged helix DNA-binding domain"/>
    <property type="match status" value="1"/>
</dbReference>
<feature type="binding site" evidence="2">
    <location>
        <position position="93"/>
    </location>
    <ligand>
        <name>Fe cation</name>
        <dbReference type="ChEBI" id="CHEBI:24875"/>
    </ligand>
</feature>
<evidence type="ECO:0000313" key="4">
    <source>
        <dbReference type="Proteomes" id="UP001403385"/>
    </source>
</evidence>
<name>A0AAW9S039_9BACT</name>
<protein>
    <submittedName>
        <fullName evidence="3">Transcriptional repressor</fullName>
    </submittedName>
</protein>
<dbReference type="InterPro" id="IPR002481">
    <property type="entry name" value="FUR"/>
</dbReference>
<gene>
    <name evidence="3" type="ORF">AAG747_01465</name>
</gene>
<keyword evidence="1" id="KW-0862">Zinc</keyword>
<dbReference type="Proteomes" id="UP001403385">
    <property type="component" value="Unassembled WGS sequence"/>
</dbReference>
<dbReference type="GO" id="GO:0000976">
    <property type="term" value="F:transcription cis-regulatory region binding"/>
    <property type="evidence" value="ECO:0007669"/>
    <property type="project" value="TreeGrafter"/>
</dbReference>
<proteinExistence type="predicted"/>
<sequence>MSIEQQIRSILKKHSLRKTAARQEVLSVFLHSDTALSHSKLEEVFDNKFDRVTLYRTLKTFEQEGLIHKVLDDNAVVKWAVCKDDCSSGHHHDDHVHFKCDICHETYCLTNVPIHLAQLPKGFQVNSFQLLATGVCDKCNALA</sequence>
<comment type="caution">
    <text evidence="3">The sequence shown here is derived from an EMBL/GenBank/DDBJ whole genome shotgun (WGS) entry which is preliminary data.</text>
</comment>
<dbReference type="AlphaFoldDB" id="A0AAW9S039"/>
<evidence type="ECO:0000313" key="3">
    <source>
        <dbReference type="EMBL" id="MEN7546556.1"/>
    </source>
</evidence>
<dbReference type="RefSeq" id="WP_346819341.1">
    <property type="nucleotide sequence ID" value="NZ_JBDKWZ010000001.1"/>
</dbReference>